<proteinExistence type="predicted"/>
<evidence type="ECO:0000256" key="1">
    <source>
        <dbReference type="SAM" id="SignalP"/>
    </source>
</evidence>
<dbReference type="InterPro" id="IPR012334">
    <property type="entry name" value="Pectin_lyas_fold"/>
</dbReference>
<dbReference type="SUPFAM" id="SSF51126">
    <property type="entry name" value="Pectin lyase-like"/>
    <property type="match status" value="1"/>
</dbReference>
<dbReference type="Proteomes" id="UP001249020">
    <property type="component" value="Unassembled WGS sequence"/>
</dbReference>
<comment type="caution">
    <text evidence="2">The sequence shown here is derived from an EMBL/GenBank/DDBJ whole genome shotgun (WGS) entry which is preliminary data.</text>
</comment>
<dbReference type="InterPro" id="IPR011050">
    <property type="entry name" value="Pectin_lyase_fold/virulence"/>
</dbReference>
<organism evidence="2 3">
    <name type="scientific">Brumicola blandensis</name>
    <dbReference type="NCBI Taxonomy" id="3075611"/>
    <lineage>
        <taxon>Bacteria</taxon>
        <taxon>Pseudomonadati</taxon>
        <taxon>Pseudomonadota</taxon>
        <taxon>Gammaproteobacteria</taxon>
        <taxon>Alteromonadales</taxon>
        <taxon>Alteromonadaceae</taxon>
        <taxon>Brumicola</taxon>
    </lineage>
</organism>
<evidence type="ECO:0008006" key="4">
    <source>
        <dbReference type="Google" id="ProtNLM"/>
    </source>
</evidence>
<name>A0AAW8R4W2_9ALTE</name>
<dbReference type="EMBL" id="JAVRIE010000002">
    <property type="protein sequence ID" value="MDT0582208.1"/>
    <property type="molecule type" value="Genomic_DNA"/>
</dbReference>
<gene>
    <name evidence="2" type="ORF">RM544_06640</name>
</gene>
<keyword evidence="1" id="KW-0732">Signal</keyword>
<protein>
    <recommendedName>
        <fullName evidence="4">Pectate lyase superfamily protein domain-containing protein</fullName>
    </recommendedName>
</protein>
<feature type="chain" id="PRO_5043768204" description="Pectate lyase superfamily protein domain-containing protein" evidence="1">
    <location>
        <begin position="30"/>
        <end position="564"/>
    </location>
</feature>
<keyword evidence="3" id="KW-1185">Reference proteome</keyword>
<dbReference type="Gene3D" id="2.160.20.10">
    <property type="entry name" value="Single-stranded right-handed beta-helix, Pectin lyase-like"/>
    <property type="match status" value="1"/>
</dbReference>
<accession>A0AAW8R4W2</accession>
<feature type="signal peptide" evidence="1">
    <location>
        <begin position="1"/>
        <end position="29"/>
    </location>
</feature>
<evidence type="ECO:0000313" key="2">
    <source>
        <dbReference type="EMBL" id="MDT0582208.1"/>
    </source>
</evidence>
<reference evidence="2 3" key="1">
    <citation type="submission" date="2023-09" db="EMBL/GenBank/DDBJ databases">
        <authorList>
            <person name="Rey-Velasco X."/>
        </authorList>
    </citation>
    <scope>NUCLEOTIDE SEQUENCE [LARGE SCALE GENOMIC DNA]</scope>
    <source>
        <strain evidence="2 3">W409</strain>
    </source>
</reference>
<evidence type="ECO:0000313" key="3">
    <source>
        <dbReference type="Proteomes" id="UP001249020"/>
    </source>
</evidence>
<sequence length="564" mass="63524">MLKLHLTKHLFAGTLAFSLAAMTASAAQATVQAIGATLPDILSNEKVMKDKFLPDYSFAGYANSEKAPSTQDFTVINVADHGIFANDGLDDSQALLTLLDKLRESDEPTVLQFSKGRYIISSIIYFDRNNLVVRGEGSGVSGTEFYFPRPLIYTEAPELKELKEYLVSLNKIQKEKKNNIYLPFTEWAWSGGYFWTRIKDLRVKKYLDKYDVPIRTLATPNKGKQGEFILTVDTSDKLKVGEIIELQWYNTKGENAPIINELYHGLVDNVGSHHWRFANLALARQQSEIVAINGNQVELKTPLLHNIHEGMEVNLAPWEHLSNIGFEHFTMTFPFAERIAHHVEQGFNGIYLTRLYNGWVDDVKITNADSGILTEEVANISITDVVTDGEKFAHYSVQMGAVHNVLVENLHVKNKVEHPLSFNTFATKSVYLRSSIDIDPVLDQHSGVNQQNLFDMISVNVTLDENRQYPLFAGGGASYWKPSHAAYNTFWNINVRFQNGHASAQSVLLNGMKDGPKARVISVNGNLPVHVEYGPDAYIEGTNWVYPEAESLFEYQLKKRLSQE</sequence>
<dbReference type="RefSeq" id="WP_311360984.1">
    <property type="nucleotide sequence ID" value="NZ_JAVRIE010000002.1"/>
</dbReference>
<dbReference type="AlphaFoldDB" id="A0AAW8R4W2"/>